<gene>
    <name evidence="4" type="ORF">BT93_L5730</name>
</gene>
<evidence type="ECO:0000256" key="2">
    <source>
        <dbReference type="ARBA" id="ARBA00023043"/>
    </source>
</evidence>
<dbReference type="OrthoDB" id="1669894at2759"/>
<dbReference type="Pfam" id="PF12796">
    <property type="entry name" value="Ank_2"/>
    <property type="match status" value="1"/>
</dbReference>
<dbReference type="EMBL" id="MU089633">
    <property type="protein sequence ID" value="KAF7850221.1"/>
    <property type="molecule type" value="Genomic_DNA"/>
</dbReference>
<evidence type="ECO:0000313" key="5">
    <source>
        <dbReference type="Proteomes" id="UP000806378"/>
    </source>
</evidence>
<keyword evidence="2 3" id="KW-0040">ANK repeat</keyword>
<dbReference type="Proteomes" id="UP000806378">
    <property type="component" value="Unassembled WGS sequence"/>
</dbReference>
<dbReference type="SMART" id="SM00248">
    <property type="entry name" value="ANK"/>
    <property type="match status" value="8"/>
</dbReference>
<feature type="repeat" description="ANK" evidence="3">
    <location>
        <begin position="213"/>
        <end position="245"/>
    </location>
</feature>
<evidence type="ECO:0000256" key="3">
    <source>
        <dbReference type="PROSITE-ProRule" id="PRU00023"/>
    </source>
</evidence>
<dbReference type="AlphaFoldDB" id="A0A8T0CRI5"/>
<reference evidence="4" key="1">
    <citation type="submission" date="2020-05" db="EMBL/GenBank/DDBJ databases">
        <title>WGS assembly of Corymbia citriodora subspecies variegata.</title>
        <authorList>
            <person name="Barry K."/>
            <person name="Hundley H."/>
            <person name="Shu S."/>
            <person name="Jenkins J."/>
            <person name="Grimwood J."/>
            <person name="Baten A."/>
        </authorList>
    </citation>
    <scope>NUCLEOTIDE SEQUENCE</scope>
    <source>
        <strain evidence="4">CV2-018</strain>
    </source>
</reference>
<dbReference type="GO" id="GO:0005886">
    <property type="term" value="C:plasma membrane"/>
    <property type="evidence" value="ECO:0007669"/>
    <property type="project" value="TreeGrafter"/>
</dbReference>
<dbReference type="PANTHER" id="PTHR24186:SF50">
    <property type="entry name" value="ANKYRIN REPEAT-CONTAINING PROTEIN ITN1-LIKE ISOFORM X1"/>
    <property type="match status" value="1"/>
</dbReference>
<evidence type="ECO:0000313" key="4">
    <source>
        <dbReference type="EMBL" id="KAF7850221.1"/>
    </source>
</evidence>
<dbReference type="InterPro" id="IPR002110">
    <property type="entry name" value="Ankyrin_rpt"/>
</dbReference>
<feature type="repeat" description="ANK" evidence="3">
    <location>
        <begin position="243"/>
        <end position="266"/>
    </location>
</feature>
<proteinExistence type="predicted"/>
<sequence>MERFANQTGLSAIFNFLEPLDNSLLHSAAGADKHDILRLLLDYIPDNLLADQNSAGNTPLIMAIWIKSFRAAAMLIRGIRNNALPIAMRRRYVNAVRHLLNEDLELVYQKNADQKSPLYLALKFEEPEIHKILFSLLPLEPSRIQGLPPIHGAIMHNHYDLAAQLLKKDVKLFAMTDSRGCNVFHLAAYTNKAQVFKLLGPETEYLTLQRDMNGDLPIHIASKMGYVDLIKRLPLISLDVNWQGQTALHVAAKYGRTSAVRYMLRHPTMEGLTHERDHDGNTALHLAAMHSQPAALIPLVLDESINPFHVNHQPMTALDIALDRIKREYTLRKVGNMNNHYFIYERTS</sequence>
<comment type="caution">
    <text evidence="4">The sequence shown here is derived from an EMBL/GenBank/DDBJ whole genome shotgun (WGS) entry which is preliminary data.</text>
</comment>
<dbReference type="SUPFAM" id="SSF48403">
    <property type="entry name" value="Ankyrin repeat"/>
    <property type="match status" value="1"/>
</dbReference>
<dbReference type="Gramene" id="rna-gnl|WGS:JABURB|Cocit.L5730.1">
    <property type="protein sequence ID" value="cds-KAF7850221.1"/>
    <property type="gene ID" value="gene-BT93_L5730"/>
</dbReference>
<dbReference type="Pfam" id="PF13637">
    <property type="entry name" value="Ank_4"/>
    <property type="match status" value="1"/>
</dbReference>
<dbReference type="PROSITE" id="PS50297">
    <property type="entry name" value="ANK_REP_REGION"/>
    <property type="match status" value="1"/>
</dbReference>
<keyword evidence="5" id="KW-1185">Reference proteome</keyword>
<evidence type="ECO:0000256" key="1">
    <source>
        <dbReference type="ARBA" id="ARBA00022737"/>
    </source>
</evidence>
<dbReference type="InterPro" id="IPR036770">
    <property type="entry name" value="Ankyrin_rpt-contain_sf"/>
</dbReference>
<name>A0A8T0CRI5_CORYI</name>
<feature type="repeat" description="ANK" evidence="3">
    <location>
        <begin position="279"/>
        <end position="312"/>
    </location>
</feature>
<organism evidence="4 5">
    <name type="scientific">Corymbia citriodora subsp. variegata</name>
    <dbReference type="NCBI Taxonomy" id="360336"/>
    <lineage>
        <taxon>Eukaryota</taxon>
        <taxon>Viridiplantae</taxon>
        <taxon>Streptophyta</taxon>
        <taxon>Embryophyta</taxon>
        <taxon>Tracheophyta</taxon>
        <taxon>Spermatophyta</taxon>
        <taxon>Magnoliopsida</taxon>
        <taxon>eudicotyledons</taxon>
        <taxon>Gunneridae</taxon>
        <taxon>Pentapetalae</taxon>
        <taxon>rosids</taxon>
        <taxon>malvids</taxon>
        <taxon>Myrtales</taxon>
        <taxon>Myrtaceae</taxon>
        <taxon>Myrtoideae</taxon>
        <taxon>Eucalypteae</taxon>
        <taxon>Corymbia</taxon>
    </lineage>
</organism>
<dbReference type="PANTHER" id="PTHR24186">
    <property type="entry name" value="PROTEIN PHOSPHATASE 1 REGULATORY SUBUNIT"/>
    <property type="match status" value="1"/>
</dbReference>
<protein>
    <submittedName>
        <fullName evidence="4">Uncharacterized protein</fullName>
    </submittedName>
</protein>
<dbReference type="PROSITE" id="PS50088">
    <property type="entry name" value="ANK_REPEAT"/>
    <property type="match status" value="3"/>
</dbReference>
<accession>A0A8T0CRI5</accession>
<dbReference type="Gene3D" id="1.25.40.20">
    <property type="entry name" value="Ankyrin repeat-containing domain"/>
    <property type="match status" value="3"/>
</dbReference>
<keyword evidence="1" id="KW-0677">Repeat</keyword>